<keyword evidence="1" id="KW-1133">Transmembrane helix</keyword>
<name>A0A202E8C3_9EURY</name>
<reference evidence="2 3" key="1">
    <citation type="submission" date="2017-02" db="EMBL/GenBank/DDBJ databases">
        <title>Natronthermophilus aegyptiacus gen. nov.,sp. nov., an aerobic, extremely halophilic alkalithermophilic archaeon isolated from the athalassohaline Wadi An Natrun, Egypt.</title>
        <authorList>
            <person name="Zhao B."/>
        </authorList>
    </citation>
    <scope>NUCLEOTIDE SEQUENCE [LARGE SCALE GENOMIC DNA]</scope>
    <source>
        <strain evidence="2 3">CGMCC 1.3597</strain>
    </source>
</reference>
<feature type="transmembrane region" description="Helical" evidence="1">
    <location>
        <begin position="94"/>
        <end position="116"/>
    </location>
</feature>
<keyword evidence="1" id="KW-0812">Transmembrane</keyword>
<accession>A0A202E8C3</accession>
<dbReference type="AlphaFoldDB" id="A0A202E8C3"/>
<evidence type="ECO:0000313" key="3">
    <source>
        <dbReference type="Proteomes" id="UP000196084"/>
    </source>
</evidence>
<sequence>MALFTLVPYGGACDMTTAQTLRKHLVPSESLNAVYEGELETETSRTPVTLGVTDRRLVGCGEDGTFVDVKHDYLTTIQSTRRATSSFRGVDDRVVMAGGGVMAVLSLCGIVLSAVLAGMGGLSTLGLSVAVIAGTCAAVLAFHHGSRFDLFDAFDGMDQDRPPGRATTATPDGGSERDLESERQKLLLAGGVSAVLATLSFGWLAQSGNVAAVLLVVSALAGLAMAQYGRILENEYDGIDFETQYRKQIEVTTVDGRTFSIWTDPSADLERELGCLTSQRQQFSLESVQYEPR</sequence>
<gene>
    <name evidence="2" type="ORF">B2G88_07250</name>
</gene>
<proteinExistence type="predicted"/>
<dbReference type="Proteomes" id="UP000196084">
    <property type="component" value="Unassembled WGS sequence"/>
</dbReference>
<protein>
    <submittedName>
        <fullName evidence="2">Uncharacterized protein</fullName>
    </submittedName>
</protein>
<organism evidence="2 3">
    <name type="scientific">Natronolimnobius baerhuensis</name>
    <dbReference type="NCBI Taxonomy" id="253108"/>
    <lineage>
        <taxon>Archaea</taxon>
        <taxon>Methanobacteriati</taxon>
        <taxon>Methanobacteriota</taxon>
        <taxon>Stenosarchaea group</taxon>
        <taxon>Halobacteria</taxon>
        <taxon>Halobacteriales</taxon>
        <taxon>Natrialbaceae</taxon>
        <taxon>Natronolimnobius</taxon>
    </lineage>
</organism>
<comment type="caution">
    <text evidence="2">The sequence shown here is derived from an EMBL/GenBank/DDBJ whole genome shotgun (WGS) entry which is preliminary data.</text>
</comment>
<keyword evidence="1" id="KW-0472">Membrane</keyword>
<feature type="transmembrane region" description="Helical" evidence="1">
    <location>
        <begin position="186"/>
        <end position="204"/>
    </location>
</feature>
<feature type="transmembrane region" description="Helical" evidence="1">
    <location>
        <begin position="210"/>
        <end position="228"/>
    </location>
</feature>
<evidence type="ECO:0000256" key="1">
    <source>
        <dbReference type="SAM" id="Phobius"/>
    </source>
</evidence>
<keyword evidence="3" id="KW-1185">Reference proteome</keyword>
<evidence type="ECO:0000313" key="2">
    <source>
        <dbReference type="EMBL" id="OVE84210.1"/>
    </source>
</evidence>
<dbReference type="EMBL" id="MWPH01000002">
    <property type="protein sequence ID" value="OVE84210.1"/>
    <property type="molecule type" value="Genomic_DNA"/>
</dbReference>
<feature type="transmembrane region" description="Helical" evidence="1">
    <location>
        <begin position="122"/>
        <end position="142"/>
    </location>
</feature>